<accession>A0ABW2BSJ8</accession>
<sequence>MAIDLYQDGILIGSVVRCTGGCYVYTPEGTPLGQMANLDAAALALAERLKGQAAA</sequence>
<dbReference type="RefSeq" id="WP_378975806.1">
    <property type="nucleotide sequence ID" value="NZ_JBHSWN010000003.1"/>
</dbReference>
<reference evidence="2" key="1">
    <citation type="journal article" date="2019" name="Int. J. Syst. Evol. Microbiol.">
        <title>The Global Catalogue of Microorganisms (GCM) 10K type strain sequencing project: providing services to taxonomists for standard genome sequencing and annotation.</title>
        <authorList>
            <consortium name="The Broad Institute Genomics Platform"/>
            <consortium name="The Broad Institute Genome Sequencing Center for Infectious Disease"/>
            <person name="Wu L."/>
            <person name="Ma J."/>
        </authorList>
    </citation>
    <scope>NUCLEOTIDE SEQUENCE [LARGE SCALE GENOMIC DNA]</scope>
    <source>
        <strain evidence="2">CCUG 48316</strain>
    </source>
</reference>
<protein>
    <submittedName>
        <fullName evidence="1">Uncharacterized protein</fullName>
    </submittedName>
</protein>
<evidence type="ECO:0000313" key="2">
    <source>
        <dbReference type="Proteomes" id="UP001596292"/>
    </source>
</evidence>
<proteinExistence type="predicted"/>
<gene>
    <name evidence="1" type="ORF">ACFQE0_27355</name>
</gene>
<evidence type="ECO:0000313" key="1">
    <source>
        <dbReference type="EMBL" id="MFC6792947.1"/>
    </source>
</evidence>
<keyword evidence="2" id="KW-1185">Reference proteome</keyword>
<comment type="caution">
    <text evidence="1">The sequence shown here is derived from an EMBL/GenBank/DDBJ whole genome shotgun (WGS) entry which is preliminary data.</text>
</comment>
<name>A0ABW2BSJ8_9HYPH</name>
<organism evidence="1 2">
    <name type="scientific">Methylobacterium komagatae</name>
    <dbReference type="NCBI Taxonomy" id="374425"/>
    <lineage>
        <taxon>Bacteria</taxon>
        <taxon>Pseudomonadati</taxon>
        <taxon>Pseudomonadota</taxon>
        <taxon>Alphaproteobacteria</taxon>
        <taxon>Hyphomicrobiales</taxon>
        <taxon>Methylobacteriaceae</taxon>
        <taxon>Methylobacterium</taxon>
    </lineage>
</organism>
<dbReference type="Proteomes" id="UP001596292">
    <property type="component" value="Unassembled WGS sequence"/>
</dbReference>
<dbReference type="EMBL" id="JBHSWN010000003">
    <property type="protein sequence ID" value="MFC6792947.1"/>
    <property type="molecule type" value="Genomic_DNA"/>
</dbReference>